<keyword evidence="2" id="KW-0812">Transmembrane</keyword>
<dbReference type="SUPFAM" id="SSF103481">
    <property type="entry name" value="Multidrug resistance efflux transporter EmrE"/>
    <property type="match status" value="2"/>
</dbReference>
<dbReference type="EMBL" id="QEAO01000065">
    <property type="protein sequence ID" value="TPX30545.1"/>
    <property type="molecule type" value="Genomic_DNA"/>
</dbReference>
<dbReference type="OrthoDB" id="10062838at2759"/>
<feature type="transmembrane region" description="Helical" evidence="2">
    <location>
        <begin position="335"/>
        <end position="354"/>
    </location>
</feature>
<proteinExistence type="predicted"/>
<feature type="transmembrane region" description="Helical" evidence="2">
    <location>
        <begin position="146"/>
        <end position="166"/>
    </location>
</feature>
<feature type="transmembrane region" description="Helical" evidence="2">
    <location>
        <begin position="366"/>
        <end position="385"/>
    </location>
</feature>
<keyword evidence="2" id="KW-1133">Transmembrane helix</keyword>
<organism evidence="3 4">
    <name type="scientific">Synchytrium microbalum</name>
    <dbReference type="NCBI Taxonomy" id="1806994"/>
    <lineage>
        <taxon>Eukaryota</taxon>
        <taxon>Fungi</taxon>
        <taxon>Fungi incertae sedis</taxon>
        <taxon>Chytridiomycota</taxon>
        <taxon>Chytridiomycota incertae sedis</taxon>
        <taxon>Chytridiomycetes</taxon>
        <taxon>Synchytriales</taxon>
        <taxon>Synchytriaceae</taxon>
        <taxon>Synchytrium</taxon>
    </lineage>
</organism>
<evidence type="ECO:0000313" key="4">
    <source>
        <dbReference type="Proteomes" id="UP000319731"/>
    </source>
</evidence>
<evidence type="ECO:0000256" key="2">
    <source>
        <dbReference type="SAM" id="Phobius"/>
    </source>
</evidence>
<reference evidence="3 4" key="1">
    <citation type="journal article" date="2019" name="Sci. Rep.">
        <title>Comparative genomics of chytrid fungi reveal insights into the obligate biotrophic and pathogenic lifestyle of Synchytrium endobioticum.</title>
        <authorList>
            <person name="van de Vossenberg B.T.L.H."/>
            <person name="Warris S."/>
            <person name="Nguyen H.D.T."/>
            <person name="van Gent-Pelzer M.P.E."/>
            <person name="Joly D.L."/>
            <person name="van de Geest H.C."/>
            <person name="Bonants P.J.M."/>
            <person name="Smith D.S."/>
            <person name="Levesque C.A."/>
            <person name="van der Lee T.A.J."/>
        </authorList>
    </citation>
    <scope>NUCLEOTIDE SEQUENCE [LARGE SCALE GENOMIC DNA]</scope>
    <source>
        <strain evidence="3 4">JEL517</strain>
    </source>
</reference>
<feature type="transmembrane region" description="Helical" evidence="2">
    <location>
        <begin position="242"/>
        <end position="262"/>
    </location>
</feature>
<feature type="transmembrane region" description="Helical" evidence="2">
    <location>
        <begin position="85"/>
        <end position="106"/>
    </location>
</feature>
<protein>
    <submittedName>
        <fullName evidence="3">Uncharacterized protein</fullName>
    </submittedName>
</protein>
<name>A0A507BYX9_9FUNG</name>
<feature type="transmembrane region" description="Helical" evidence="2">
    <location>
        <begin position="178"/>
        <end position="195"/>
    </location>
</feature>
<dbReference type="InterPro" id="IPR026505">
    <property type="entry name" value="Solute_c_fam_35_mem_F3/F4"/>
</dbReference>
<dbReference type="PANTHER" id="PTHR19346">
    <property type="entry name" value="SUGAR PHOSPHATE TRANSPORTER DOMAIN-CONTAINING PROTEIN"/>
    <property type="match status" value="1"/>
</dbReference>
<feature type="compositionally biased region" description="Polar residues" evidence="1">
    <location>
        <begin position="404"/>
        <end position="415"/>
    </location>
</feature>
<keyword evidence="4" id="KW-1185">Reference proteome</keyword>
<dbReference type="InterPro" id="IPR037185">
    <property type="entry name" value="EmrE-like"/>
</dbReference>
<feature type="transmembrane region" description="Helical" evidence="2">
    <location>
        <begin position="53"/>
        <end position="73"/>
    </location>
</feature>
<feature type="region of interest" description="Disordered" evidence="1">
    <location>
        <begin position="394"/>
        <end position="424"/>
    </location>
</feature>
<evidence type="ECO:0000256" key="1">
    <source>
        <dbReference type="SAM" id="MobiDB-lite"/>
    </source>
</evidence>
<dbReference type="AlphaFoldDB" id="A0A507BYX9"/>
<dbReference type="Proteomes" id="UP000319731">
    <property type="component" value="Unassembled WGS sequence"/>
</dbReference>
<sequence length="424" mass="46043">MDRGTRSHESLLSVLERDDASNTIALTPGDEDNDTLLMDQVDTKLPTHRKTGLFLLSLCVVAFVVQSEAVQFLSTSFGSPYFVLYFAHGFYSILLPIQYAYCYMSYGDSIHDYKARIHSLALGLPWLKHYGGGKGHGSSVVISRSILNLAVTLTLLFTVGSYSWYLAVSRISLGDLTAIYNTSCFWAYALSVILGRESLHTIKLASVGLAIAGVIVITRWNSETNNSTNDNTINDDTSQQHGMGYIYAISSSIFAGIYDVVYATLAVPEKKPSMLLSVYITGLLGIVTLILGLIPFPILHYTRFERFELPSIHSASAMLVISVLGVLYNASFMLSLAITGPVVASLGILLTIPSTTIVDAVFNGKAVGVGTLVGSLMILVSYVLIHREDCGGSNKNSKSDGNVRMRSSGNTSRNSVEVIDDDER</sequence>
<feature type="transmembrane region" description="Helical" evidence="2">
    <location>
        <begin position="311"/>
        <end position="328"/>
    </location>
</feature>
<dbReference type="RefSeq" id="XP_031022187.1">
    <property type="nucleotide sequence ID" value="XM_031171848.1"/>
</dbReference>
<evidence type="ECO:0000313" key="3">
    <source>
        <dbReference type="EMBL" id="TPX30545.1"/>
    </source>
</evidence>
<dbReference type="GeneID" id="42007145"/>
<gene>
    <name evidence="3" type="ORF">SmJEL517_g05922</name>
</gene>
<feature type="transmembrane region" description="Helical" evidence="2">
    <location>
        <begin position="274"/>
        <end position="299"/>
    </location>
</feature>
<dbReference type="Gene3D" id="1.10.3730.20">
    <property type="match status" value="1"/>
</dbReference>
<keyword evidence="2" id="KW-0472">Membrane</keyword>
<accession>A0A507BYX9</accession>
<comment type="caution">
    <text evidence="3">The sequence shown here is derived from an EMBL/GenBank/DDBJ whole genome shotgun (WGS) entry which is preliminary data.</text>
</comment>
<dbReference type="PANTHER" id="PTHR19346:SF4">
    <property type="entry name" value="SUGAR PHOSPHATE TRANSPORTER DOMAIN-CONTAINING PROTEIN"/>
    <property type="match status" value="1"/>
</dbReference>
<feature type="transmembrane region" description="Helical" evidence="2">
    <location>
        <begin position="202"/>
        <end position="222"/>
    </location>
</feature>